<evidence type="ECO:0000313" key="9">
    <source>
        <dbReference type="EMBL" id="HDX32019.1"/>
    </source>
</evidence>
<dbReference type="InterPro" id="IPR042242">
    <property type="entry name" value="RecO_C"/>
</dbReference>
<evidence type="ECO:0000256" key="6">
    <source>
        <dbReference type="ARBA" id="ARBA00033409"/>
    </source>
</evidence>
<gene>
    <name evidence="7 9" type="primary">recO</name>
    <name evidence="9" type="ORF">ENQ20_11095</name>
</gene>
<evidence type="ECO:0000256" key="7">
    <source>
        <dbReference type="HAMAP-Rule" id="MF_00201"/>
    </source>
</evidence>
<dbReference type="Pfam" id="PF02565">
    <property type="entry name" value="RecO_C"/>
    <property type="match status" value="1"/>
</dbReference>
<dbReference type="PANTHER" id="PTHR33991">
    <property type="entry name" value="DNA REPAIR PROTEIN RECO"/>
    <property type="match status" value="1"/>
</dbReference>
<dbReference type="InterPro" id="IPR037278">
    <property type="entry name" value="ARFGAP/RecO"/>
</dbReference>
<evidence type="ECO:0000256" key="5">
    <source>
        <dbReference type="ARBA" id="ARBA00023204"/>
    </source>
</evidence>
<organism evidence="9">
    <name type="scientific">Caldilinea aerophila</name>
    <dbReference type="NCBI Taxonomy" id="133453"/>
    <lineage>
        <taxon>Bacteria</taxon>
        <taxon>Bacillati</taxon>
        <taxon>Chloroflexota</taxon>
        <taxon>Caldilineae</taxon>
        <taxon>Caldilineales</taxon>
        <taxon>Caldilineaceae</taxon>
        <taxon>Caldilinea</taxon>
    </lineage>
</organism>
<evidence type="ECO:0000256" key="4">
    <source>
        <dbReference type="ARBA" id="ARBA00023172"/>
    </source>
</evidence>
<dbReference type="SUPFAM" id="SSF57863">
    <property type="entry name" value="ArfGap/RecO-like zinc finger"/>
    <property type="match status" value="1"/>
</dbReference>
<evidence type="ECO:0000256" key="1">
    <source>
        <dbReference type="ARBA" id="ARBA00007452"/>
    </source>
</evidence>
<protein>
    <recommendedName>
        <fullName evidence="2 7">DNA repair protein RecO</fullName>
    </recommendedName>
    <alternativeName>
        <fullName evidence="6 7">Recombination protein O</fullName>
    </alternativeName>
</protein>
<name>A0A7C1FGA6_9CHLR</name>
<keyword evidence="4 7" id="KW-0233">DNA recombination</keyword>
<dbReference type="Gene3D" id="2.40.50.140">
    <property type="entry name" value="Nucleic acid-binding proteins"/>
    <property type="match status" value="1"/>
</dbReference>
<proteinExistence type="inferred from homology"/>
<keyword evidence="3 7" id="KW-0227">DNA damage</keyword>
<dbReference type="InterPro" id="IPR022572">
    <property type="entry name" value="DNA_rep/recomb_RecO_N"/>
</dbReference>
<comment type="similarity">
    <text evidence="1 7">Belongs to the RecO family.</text>
</comment>
<evidence type="ECO:0000256" key="2">
    <source>
        <dbReference type="ARBA" id="ARBA00021310"/>
    </source>
</evidence>
<sequence>MPFADGGVALAIHLSSYPHSTPPRWRCTSVHGTLMHMPARERVRSTRALILRRRDVNDADRVLTVLTPGEGKLELIAKGVRKTSSRKAGHLEPFVHVALTLAQGSTWDIITEAQTVESFRHLRNNLEAIAAASYIGELVDAFTGEGEDAHAIWDLTLEALRILDEGAIRNAVPVNLLPWFGLHLLSLTGFQPQFFRCLACEKELEPTLNFLALSEGGVLCPQCAAQRNDVEALDVDTLKVLRFFQSHPWATVAQVTVRPNTSRRVENILHRYLIFVLERQVRSTHFLRRLTAAHAPES</sequence>
<dbReference type="InterPro" id="IPR003717">
    <property type="entry name" value="RecO"/>
</dbReference>
<dbReference type="Pfam" id="PF11967">
    <property type="entry name" value="RecO_N"/>
    <property type="match status" value="1"/>
</dbReference>
<dbReference type="GO" id="GO:0043590">
    <property type="term" value="C:bacterial nucleoid"/>
    <property type="evidence" value="ECO:0007669"/>
    <property type="project" value="TreeGrafter"/>
</dbReference>
<dbReference type="GO" id="GO:0006302">
    <property type="term" value="P:double-strand break repair"/>
    <property type="evidence" value="ECO:0007669"/>
    <property type="project" value="TreeGrafter"/>
</dbReference>
<keyword evidence="5 7" id="KW-0234">DNA repair</keyword>
<dbReference type="Gene3D" id="1.20.1440.120">
    <property type="entry name" value="Recombination protein O, C-terminal domain"/>
    <property type="match status" value="1"/>
</dbReference>
<dbReference type="PANTHER" id="PTHR33991:SF1">
    <property type="entry name" value="DNA REPAIR PROTEIN RECO"/>
    <property type="match status" value="1"/>
</dbReference>
<comment type="function">
    <text evidence="7">Involved in DNA repair and RecF pathway recombination.</text>
</comment>
<feature type="domain" description="DNA replication/recombination mediator RecO N-terminal" evidence="8">
    <location>
        <begin position="45"/>
        <end position="119"/>
    </location>
</feature>
<evidence type="ECO:0000259" key="8">
    <source>
        <dbReference type="Pfam" id="PF11967"/>
    </source>
</evidence>
<dbReference type="SUPFAM" id="SSF50249">
    <property type="entry name" value="Nucleic acid-binding proteins"/>
    <property type="match status" value="1"/>
</dbReference>
<dbReference type="GO" id="GO:0006310">
    <property type="term" value="P:DNA recombination"/>
    <property type="evidence" value="ECO:0007669"/>
    <property type="project" value="UniProtKB-UniRule"/>
</dbReference>
<evidence type="ECO:0000256" key="3">
    <source>
        <dbReference type="ARBA" id="ARBA00022763"/>
    </source>
</evidence>
<accession>A0A7C1FGA6</accession>
<dbReference type="HAMAP" id="MF_00201">
    <property type="entry name" value="RecO"/>
    <property type="match status" value="1"/>
</dbReference>
<reference evidence="9" key="1">
    <citation type="journal article" date="2020" name="mSystems">
        <title>Genome- and Community-Level Interaction Insights into Carbon Utilization and Element Cycling Functions of Hydrothermarchaeota in Hydrothermal Sediment.</title>
        <authorList>
            <person name="Zhou Z."/>
            <person name="Liu Y."/>
            <person name="Xu W."/>
            <person name="Pan J."/>
            <person name="Luo Z.H."/>
            <person name="Li M."/>
        </authorList>
    </citation>
    <scope>NUCLEOTIDE SEQUENCE [LARGE SCALE GENOMIC DNA]</scope>
    <source>
        <strain evidence="9">SpSt-289</strain>
    </source>
</reference>
<dbReference type="EMBL" id="DSMG01000111">
    <property type="protein sequence ID" value="HDX32019.1"/>
    <property type="molecule type" value="Genomic_DNA"/>
</dbReference>
<dbReference type="AlphaFoldDB" id="A0A7C1FGA6"/>
<comment type="caution">
    <text evidence="9">The sequence shown here is derived from an EMBL/GenBank/DDBJ whole genome shotgun (WGS) entry which is preliminary data.</text>
</comment>
<dbReference type="NCBIfam" id="TIGR00613">
    <property type="entry name" value="reco"/>
    <property type="match status" value="1"/>
</dbReference>
<dbReference type="InterPro" id="IPR012340">
    <property type="entry name" value="NA-bd_OB-fold"/>
</dbReference>